<dbReference type="Gene3D" id="3.20.20.80">
    <property type="entry name" value="Glycosidases"/>
    <property type="match status" value="1"/>
</dbReference>
<dbReference type="InterPro" id="IPR017853">
    <property type="entry name" value="GH"/>
</dbReference>
<dbReference type="InterPro" id="IPR049166">
    <property type="entry name" value="GH39_cat"/>
</dbReference>
<dbReference type="SUPFAM" id="SSF51445">
    <property type="entry name" value="(Trans)glycosidases"/>
    <property type="match status" value="1"/>
</dbReference>
<dbReference type="EMBL" id="FOMI01000008">
    <property type="protein sequence ID" value="SFD27620.1"/>
    <property type="molecule type" value="Genomic_DNA"/>
</dbReference>
<keyword evidence="2" id="KW-0378">Hydrolase</keyword>
<evidence type="ECO:0000313" key="7">
    <source>
        <dbReference type="Proteomes" id="UP000199439"/>
    </source>
</evidence>
<protein>
    <submittedName>
        <fullName evidence="6">Xylan 1,4-beta-xylosidase</fullName>
    </submittedName>
</protein>
<dbReference type="Pfam" id="PF01229">
    <property type="entry name" value="Glyco_hydro_39"/>
    <property type="match status" value="1"/>
</dbReference>
<evidence type="ECO:0000256" key="2">
    <source>
        <dbReference type="ARBA" id="ARBA00022801"/>
    </source>
</evidence>
<gene>
    <name evidence="6" type="ORF">SAMN04487987_10833</name>
</gene>
<evidence type="ECO:0000259" key="5">
    <source>
        <dbReference type="Pfam" id="PF01229"/>
    </source>
</evidence>
<dbReference type="Proteomes" id="UP000199439">
    <property type="component" value="Unassembled WGS sequence"/>
</dbReference>
<keyword evidence="3" id="KW-0326">Glycosidase</keyword>
<dbReference type="STRING" id="870482.SAMN04487987_10833"/>
<evidence type="ECO:0000313" key="6">
    <source>
        <dbReference type="EMBL" id="SFD27620.1"/>
    </source>
</evidence>
<evidence type="ECO:0000256" key="1">
    <source>
        <dbReference type="ARBA" id="ARBA00008875"/>
    </source>
</evidence>
<dbReference type="RefSeq" id="WP_092852539.1">
    <property type="nucleotide sequence ID" value="NZ_FOMI01000008.1"/>
</dbReference>
<proteinExistence type="inferred from homology"/>
<dbReference type="GO" id="GO:0016798">
    <property type="term" value="F:hydrolase activity, acting on glycosyl bonds"/>
    <property type="evidence" value="ECO:0007669"/>
    <property type="project" value="UniProtKB-KW"/>
</dbReference>
<dbReference type="OrthoDB" id="9776971at2"/>
<name>A0A1I1RB47_9FLAO</name>
<evidence type="ECO:0000256" key="3">
    <source>
        <dbReference type="ARBA" id="ARBA00023295"/>
    </source>
</evidence>
<comment type="similarity">
    <text evidence="1">Belongs to the glycosyl hydrolase 39 family.</text>
</comment>
<feature type="signal peptide" evidence="4">
    <location>
        <begin position="1"/>
        <end position="23"/>
    </location>
</feature>
<feature type="domain" description="Glycosyl hydrolases family 39 N-terminal catalytic" evidence="5">
    <location>
        <begin position="61"/>
        <end position="300"/>
    </location>
</feature>
<organism evidence="6 7">
    <name type="scientific">Algibacter pectinivorans</name>
    <dbReference type="NCBI Taxonomy" id="870482"/>
    <lineage>
        <taxon>Bacteria</taxon>
        <taxon>Pseudomonadati</taxon>
        <taxon>Bacteroidota</taxon>
        <taxon>Flavobacteriia</taxon>
        <taxon>Flavobacteriales</taxon>
        <taxon>Flavobacteriaceae</taxon>
        <taxon>Algibacter</taxon>
    </lineage>
</organism>
<keyword evidence="4" id="KW-0732">Signal</keyword>
<sequence>MKSMNLFRKLFFLVFLLTFSVFFTCSNSEEIEKEMMENSEVEEIEETEEEEIPVIDPNKVVTINTGATVGQLYNFWSTRPMVNQTRFNSANFRASVESIKDYVKSYNMVRVLGGRTDNRNSFYKGVDASGKIITDFSLLLRDMRGFMQTGFKPRIVLDNVPWEMSGERIVDTYGNSKPPIDYDLWRQYINAFLQTLINEFGINEVKTWRFRVATEPNYTPNHWRGTKEDYFKHYDITVDEVLKVIPDAIIGPGNLLTENVATYTTELIDHCATGTNYATGEKGTKMDFFCISYYEKIDQNTVNLPEIASLYRAKLNSYSQFSNIPFDIQEFGMLRDENGVRGVSLSDGTELGASWYATIADLAYKYRITEIYDWGQEIEESNLPAGRKNVMRLFQKMEDGNRLESIHNLNAYAGIIPVAKEGNIYLLVYNHNTSRSTSGKRTLYPELNGGQISGGNSWKMNEWTVDKTHSVFMHELYKDVRAAGVSEKNNGRIYGNRPSDRFEDGWKDVLNANLTKYESMAELAQTITDSIVQKTEDKLTLKVDLESHSVKLIELIPQ</sequence>
<keyword evidence="7" id="KW-1185">Reference proteome</keyword>
<feature type="chain" id="PRO_5011600547" evidence="4">
    <location>
        <begin position="24"/>
        <end position="558"/>
    </location>
</feature>
<reference evidence="7" key="1">
    <citation type="submission" date="2016-10" db="EMBL/GenBank/DDBJ databases">
        <authorList>
            <person name="Varghese N."/>
            <person name="Submissions S."/>
        </authorList>
    </citation>
    <scope>NUCLEOTIDE SEQUENCE [LARGE SCALE GENOMIC DNA]</scope>
    <source>
        <strain evidence="7">DSM 25730</strain>
    </source>
</reference>
<evidence type="ECO:0000256" key="4">
    <source>
        <dbReference type="SAM" id="SignalP"/>
    </source>
</evidence>
<dbReference type="AlphaFoldDB" id="A0A1I1RB47"/>
<accession>A0A1I1RB47</accession>